<dbReference type="InterPro" id="IPR046925">
    <property type="entry name" value="WD-like_fungi"/>
</dbReference>
<proteinExistence type="predicted"/>
<dbReference type="OrthoDB" id="3936102at2759"/>
<evidence type="ECO:0000256" key="1">
    <source>
        <dbReference type="SAM" id="MobiDB-lite"/>
    </source>
</evidence>
<evidence type="ECO:0000313" key="5">
    <source>
        <dbReference type="Proteomes" id="UP000800092"/>
    </source>
</evidence>
<accession>A0A6A6GW13</accession>
<sequence length="188" mass="19831">MRFTALHILIAFAAGSLAYPSAGLTTGNAQEAKFVELFRQPTRDPANNHHLVFLGPPNGTHPEPNEHQKRGGCSSTSQPSCSSSNTARNDICESLITELNGDAQVAVPNSPRQICYEGDAADSDDNAYCCVSWGTAVNNLEKGDLASYAATITSQCTQNGVSGKFSSVPLGPLSTCSEFCTSSRGDHC</sequence>
<gene>
    <name evidence="4" type="ORF">EV356DRAFT_520461</name>
</gene>
<reference evidence="4" key="1">
    <citation type="journal article" date="2020" name="Stud. Mycol.">
        <title>101 Dothideomycetes genomes: a test case for predicting lifestyles and emergence of pathogens.</title>
        <authorList>
            <person name="Haridas S."/>
            <person name="Albert R."/>
            <person name="Binder M."/>
            <person name="Bloem J."/>
            <person name="Labutti K."/>
            <person name="Salamov A."/>
            <person name="Andreopoulos B."/>
            <person name="Baker S."/>
            <person name="Barry K."/>
            <person name="Bills G."/>
            <person name="Bluhm B."/>
            <person name="Cannon C."/>
            <person name="Castanera R."/>
            <person name="Culley D."/>
            <person name="Daum C."/>
            <person name="Ezra D."/>
            <person name="Gonzalez J."/>
            <person name="Henrissat B."/>
            <person name="Kuo A."/>
            <person name="Liang C."/>
            <person name="Lipzen A."/>
            <person name="Lutzoni F."/>
            <person name="Magnuson J."/>
            <person name="Mondo S."/>
            <person name="Nolan M."/>
            <person name="Ohm R."/>
            <person name="Pangilinan J."/>
            <person name="Park H.-J."/>
            <person name="Ramirez L."/>
            <person name="Alfaro M."/>
            <person name="Sun H."/>
            <person name="Tritt A."/>
            <person name="Yoshinaga Y."/>
            <person name="Zwiers L.-H."/>
            <person name="Turgeon B."/>
            <person name="Goodwin S."/>
            <person name="Spatafora J."/>
            <person name="Crous P."/>
            <person name="Grigoriev I."/>
        </authorList>
    </citation>
    <scope>NUCLEOTIDE SEQUENCE</scope>
    <source>
        <strain evidence="4">Tuck. ex Michener</strain>
    </source>
</reference>
<name>A0A6A6GW13_VIRVR</name>
<keyword evidence="2" id="KW-0732">Signal</keyword>
<dbReference type="AlphaFoldDB" id="A0A6A6GW13"/>
<feature type="region of interest" description="Disordered" evidence="1">
    <location>
        <begin position="45"/>
        <end position="84"/>
    </location>
</feature>
<protein>
    <recommendedName>
        <fullName evidence="3">WD-like domain-containing protein</fullName>
    </recommendedName>
</protein>
<dbReference type="EMBL" id="ML991850">
    <property type="protein sequence ID" value="KAF2229966.1"/>
    <property type="molecule type" value="Genomic_DNA"/>
</dbReference>
<dbReference type="Pfam" id="PF20493">
    <property type="entry name" value="WD-like_fungi"/>
    <property type="match status" value="1"/>
</dbReference>
<keyword evidence="5" id="KW-1185">Reference proteome</keyword>
<dbReference type="Proteomes" id="UP000800092">
    <property type="component" value="Unassembled WGS sequence"/>
</dbReference>
<evidence type="ECO:0000256" key="2">
    <source>
        <dbReference type="SAM" id="SignalP"/>
    </source>
</evidence>
<evidence type="ECO:0000259" key="3">
    <source>
        <dbReference type="Pfam" id="PF20493"/>
    </source>
</evidence>
<feature type="compositionally biased region" description="Low complexity" evidence="1">
    <location>
        <begin position="74"/>
        <end position="84"/>
    </location>
</feature>
<feature type="signal peptide" evidence="2">
    <location>
        <begin position="1"/>
        <end position="18"/>
    </location>
</feature>
<feature type="chain" id="PRO_5025668696" description="WD-like domain-containing protein" evidence="2">
    <location>
        <begin position="19"/>
        <end position="188"/>
    </location>
</feature>
<feature type="domain" description="WD-like" evidence="3">
    <location>
        <begin position="76"/>
        <end position="188"/>
    </location>
</feature>
<evidence type="ECO:0000313" key="4">
    <source>
        <dbReference type="EMBL" id="KAF2229966.1"/>
    </source>
</evidence>
<organism evidence="4 5">
    <name type="scientific">Viridothelium virens</name>
    <name type="common">Speckled blister lichen</name>
    <name type="synonym">Trypethelium virens</name>
    <dbReference type="NCBI Taxonomy" id="1048519"/>
    <lineage>
        <taxon>Eukaryota</taxon>
        <taxon>Fungi</taxon>
        <taxon>Dikarya</taxon>
        <taxon>Ascomycota</taxon>
        <taxon>Pezizomycotina</taxon>
        <taxon>Dothideomycetes</taxon>
        <taxon>Dothideomycetes incertae sedis</taxon>
        <taxon>Trypetheliales</taxon>
        <taxon>Trypetheliaceae</taxon>
        <taxon>Viridothelium</taxon>
    </lineage>
</organism>